<feature type="region of interest" description="Disordered" evidence="1">
    <location>
        <begin position="25"/>
        <end position="101"/>
    </location>
</feature>
<feature type="region of interest" description="Disordered" evidence="1">
    <location>
        <begin position="823"/>
        <end position="849"/>
    </location>
</feature>
<feature type="compositionally biased region" description="Basic and acidic residues" evidence="1">
    <location>
        <begin position="68"/>
        <end position="82"/>
    </location>
</feature>
<name>A0A9W7Y3F1_9FUNG</name>
<dbReference type="OrthoDB" id="9996127at2759"/>
<accession>A0A9W7Y3F1</accession>
<evidence type="ECO:0000313" key="2">
    <source>
        <dbReference type="EMBL" id="KAJ1726367.1"/>
    </source>
</evidence>
<feature type="non-terminal residue" evidence="2">
    <location>
        <position position="994"/>
    </location>
</feature>
<dbReference type="Proteomes" id="UP001143981">
    <property type="component" value="Unassembled WGS sequence"/>
</dbReference>
<evidence type="ECO:0000313" key="3">
    <source>
        <dbReference type="Proteomes" id="UP001143981"/>
    </source>
</evidence>
<comment type="caution">
    <text evidence="2">The sequence shown here is derived from an EMBL/GenBank/DDBJ whole genome shotgun (WGS) entry which is preliminary data.</text>
</comment>
<protein>
    <submittedName>
        <fullName evidence="2">Uncharacterized protein</fullName>
    </submittedName>
</protein>
<feature type="region of interest" description="Disordered" evidence="1">
    <location>
        <begin position="708"/>
        <end position="733"/>
    </location>
</feature>
<gene>
    <name evidence="2" type="ORF">LPJ61_005236</name>
</gene>
<organism evidence="2 3">
    <name type="scientific">Coemansia biformis</name>
    <dbReference type="NCBI Taxonomy" id="1286918"/>
    <lineage>
        <taxon>Eukaryota</taxon>
        <taxon>Fungi</taxon>
        <taxon>Fungi incertae sedis</taxon>
        <taxon>Zoopagomycota</taxon>
        <taxon>Kickxellomycotina</taxon>
        <taxon>Kickxellomycetes</taxon>
        <taxon>Kickxellales</taxon>
        <taxon>Kickxellaceae</taxon>
        <taxon>Coemansia</taxon>
    </lineage>
</organism>
<feature type="region of interest" description="Disordered" evidence="1">
    <location>
        <begin position="250"/>
        <end position="295"/>
    </location>
</feature>
<keyword evidence="3" id="KW-1185">Reference proteome</keyword>
<dbReference type="EMBL" id="JANBOI010001603">
    <property type="protein sequence ID" value="KAJ1726367.1"/>
    <property type="molecule type" value="Genomic_DNA"/>
</dbReference>
<feature type="compositionally biased region" description="Basic and acidic residues" evidence="1">
    <location>
        <begin position="828"/>
        <end position="842"/>
    </location>
</feature>
<evidence type="ECO:0000256" key="1">
    <source>
        <dbReference type="SAM" id="MobiDB-lite"/>
    </source>
</evidence>
<reference evidence="2" key="1">
    <citation type="submission" date="2022-07" db="EMBL/GenBank/DDBJ databases">
        <title>Phylogenomic reconstructions and comparative analyses of Kickxellomycotina fungi.</title>
        <authorList>
            <person name="Reynolds N.K."/>
            <person name="Stajich J.E."/>
            <person name="Barry K."/>
            <person name="Grigoriev I.V."/>
            <person name="Crous P."/>
            <person name="Smith M.E."/>
        </authorList>
    </citation>
    <scope>NUCLEOTIDE SEQUENCE</scope>
    <source>
        <strain evidence="2">BCRC 34381</strain>
    </source>
</reference>
<feature type="region of interest" description="Disordered" evidence="1">
    <location>
        <begin position="673"/>
        <end position="693"/>
    </location>
</feature>
<sequence length="994" mass="104475">RRESAGSDWSMFECNANFDSNTSQAAAPLRTAARAQGCFSKPHRAQQPATTHADTADDSASLISQVTERLEGLSFRSKERRTAGPRGRPNPTSSEARPKRGNTLVEGLESDAGLLLPPARTVVDWPSTTADKVATWFLDNIPGSVSVVNAPMGTFGEPLVSQQQIAYTDDSSAKYMLVPDPRTTAAEAGAGGAQSAAPFRYGLLARSMVTHGSGSAAAHSGLNLPQPLDLSAIGSDAGDHGADAVAAARPGEGGGRMVADSSGSVAHSAPNPLYAKCDSDDAASSQGGSDDQRPWPQRFLILSKPGGRFVPIDMGRGAILPTVEPPVVLMATQTGGNTSNLMNVDASGSQQSFQMSRISGLPLNQYSAMDLTATTGSYLCQSPSWQSSSIPWVHAIPGMSFNSAGALTNSPVPLTSADMSKPPAQLPLHAHVSQPMHLATSVSLASQFPVGEPLPGGAGSPARSLQGEPAAANPESDPRRLTAGISYSSVVKPGSASGATSISSNLRSQRNLHRTSFEALRAQAPAARHGLSPVYRGTGTSGAMTPGPGGYLFGASQLDRRQLGVAGLRGYIGGSSRQRATGRPPTGFHGEDGGQLSGHYSPLATGQLTARGHSFIINQGLNSGTMPREPTPGYFSPALPATTISASTDRQARLWLESIRHSPHHQRNALVTPAPASVSPQPGQQHQPRHSPSLMAWSSFKDGGILSTIKDSDDISEGRERAAAQRRPNSATPACVATNAQLPEPLGRDPNVGAFGEGSSAAAAEHVFWASAELPSARSHSSLGTGVSVGQVPIVEREEEIEEAPQPMELDVATYMVGGVTRGARHTSRAEDRRGADVADHEADSEDEAGELVSLVTMEGTISCYDPARKINHYVNLNAKDPVLGIWKVQMHQEISSPSPLVAVLRDERVAPDSHLGRCLLASTPDTQVRRRVGLSHRSLLDAVQYATYVEDGVQLLNRLDGGLRRYGRRSTAAMRRLRQVSYGASGERVVLEG</sequence>
<proteinExistence type="predicted"/>
<dbReference type="AlphaFoldDB" id="A0A9W7Y3F1"/>
<feature type="compositionally biased region" description="Low complexity" evidence="1">
    <location>
        <begin position="25"/>
        <end position="35"/>
    </location>
</feature>
<feature type="region of interest" description="Disordered" evidence="1">
    <location>
        <begin position="449"/>
        <end position="480"/>
    </location>
</feature>
<feature type="compositionally biased region" description="Basic and acidic residues" evidence="1">
    <location>
        <begin position="710"/>
        <end position="723"/>
    </location>
</feature>
<feature type="non-terminal residue" evidence="2">
    <location>
        <position position="1"/>
    </location>
</feature>